<feature type="compositionally biased region" description="Basic residues" evidence="1">
    <location>
        <begin position="290"/>
        <end position="314"/>
    </location>
</feature>
<feature type="compositionally biased region" description="Low complexity" evidence="1">
    <location>
        <begin position="348"/>
        <end position="358"/>
    </location>
</feature>
<feature type="region of interest" description="Disordered" evidence="1">
    <location>
        <begin position="132"/>
        <end position="238"/>
    </location>
</feature>
<keyword evidence="3" id="KW-1185">Reference proteome</keyword>
<feature type="region of interest" description="Disordered" evidence="1">
    <location>
        <begin position="1"/>
        <end position="96"/>
    </location>
</feature>
<evidence type="ECO:0000313" key="3">
    <source>
        <dbReference type="Proteomes" id="UP000077521"/>
    </source>
</evidence>
<accession>A0A177T865</accession>
<dbReference type="InterPro" id="IPR011598">
    <property type="entry name" value="bHLH_dom"/>
</dbReference>
<feature type="region of interest" description="Disordered" evidence="1">
    <location>
        <begin position="345"/>
        <end position="370"/>
    </location>
</feature>
<reference evidence="2" key="2">
    <citation type="journal article" date="2019" name="IMA Fungus">
        <title>Genome sequencing and comparison of five Tilletia species to identify candidate genes for the detection of regulated species infecting wheat.</title>
        <authorList>
            <person name="Nguyen H.D.T."/>
            <person name="Sultana T."/>
            <person name="Kesanakurti P."/>
            <person name="Hambleton S."/>
        </authorList>
    </citation>
    <scope>NUCLEOTIDE SEQUENCE</scope>
    <source>
        <strain evidence="2">DAOMC 236416</strain>
    </source>
</reference>
<feature type="region of interest" description="Disordered" evidence="1">
    <location>
        <begin position="263"/>
        <end position="314"/>
    </location>
</feature>
<sequence length="570" mass="60841">MSAGPTQLMPALPAFRHSPPHHHHHHDPSAAAPRPASTAHSASRQQPRPTPVHHSASTHPSPFFIHNPVVPSYDNSGPRRSGGNDGDATGRVQPQSNIWTLVDSTRVPSEAVLPPLRGFQLLVDAANVATAKDHPTTSPTSTPSVAPPVQQASRIPTTTAAHVDGRGTGRSRRRAAPAPGSLSERASPPIVLSEATSGEGTARPSRKRKQGDDDDDDDDDSEGQDEYEDGDDDDEDDLFIPAQPIISHHQNTRNLAPHALIEDAPSKSSSSSSKGKKNTNVPEPSPKGQSTKKKCPCRPRSRKTSHSVIERRRRQKINERLIHLQCSVPACKEEAEMLLRSRKGRGGIASASTSTSTRGKGRGKAGVGGTVAGKEKDVEAQQEGLIRSKLESALVVEKLCVISHTVDYLAELEARLASYREAFARAGLPEPSIVHPPSGSHTCSAAHTTAHTHDLEDEEEEDEEEEMEDEEEEEEDGSEDGAKCEHGNPLRGGGRRGQTSTAAAATGNTKRKRQGSNASMSASASETASSPTLAASSGPPMPSSNSSQVPRKRRRHWGRGEGPLVDDLPS</sequence>
<feature type="compositionally biased region" description="Polar residues" evidence="1">
    <location>
        <begin position="497"/>
        <end position="508"/>
    </location>
</feature>
<dbReference type="InterPro" id="IPR036638">
    <property type="entry name" value="HLH_DNA-bd_sf"/>
</dbReference>
<feature type="compositionally biased region" description="Low complexity" evidence="1">
    <location>
        <begin position="29"/>
        <end position="44"/>
    </location>
</feature>
<feature type="compositionally biased region" description="Low complexity" evidence="1">
    <location>
        <begin position="516"/>
        <end position="547"/>
    </location>
</feature>
<dbReference type="Gene3D" id="4.10.280.10">
    <property type="entry name" value="Helix-loop-helix DNA-binding domain"/>
    <property type="match status" value="1"/>
</dbReference>
<comment type="caution">
    <text evidence="2">The sequence shown here is derived from an EMBL/GenBank/DDBJ whole genome shotgun (WGS) entry which is preliminary data.</text>
</comment>
<gene>
    <name evidence="2" type="ORF">A4X13_0g6109</name>
</gene>
<organism evidence="2 3">
    <name type="scientific">Tilletia indica</name>
    <dbReference type="NCBI Taxonomy" id="43049"/>
    <lineage>
        <taxon>Eukaryota</taxon>
        <taxon>Fungi</taxon>
        <taxon>Dikarya</taxon>
        <taxon>Basidiomycota</taxon>
        <taxon>Ustilaginomycotina</taxon>
        <taxon>Exobasidiomycetes</taxon>
        <taxon>Tilletiales</taxon>
        <taxon>Tilletiaceae</taxon>
        <taxon>Tilletia</taxon>
    </lineage>
</organism>
<dbReference type="EMBL" id="LWDF02000542">
    <property type="protein sequence ID" value="KAE8245052.1"/>
    <property type="molecule type" value="Genomic_DNA"/>
</dbReference>
<dbReference type="AlphaFoldDB" id="A0A177T865"/>
<dbReference type="SUPFAM" id="SSF47459">
    <property type="entry name" value="HLH, helix-loop-helix DNA-binding domain"/>
    <property type="match status" value="1"/>
</dbReference>
<evidence type="ECO:0000313" key="2">
    <source>
        <dbReference type="EMBL" id="KAE8245052.1"/>
    </source>
</evidence>
<dbReference type="PROSITE" id="PS50888">
    <property type="entry name" value="BHLH"/>
    <property type="match status" value="1"/>
</dbReference>
<feature type="region of interest" description="Disordered" evidence="1">
    <location>
        <begin position="430"/>
        <end position="570"/>
    </location>
</feature>
<protein>
    <submittedName>
        <fullName evidence="2">Uncharacterized protein</fullName>
    </submittedName>
</protein>
<dbReference type="GO" id="GO:0046983">
    <property type="term" value="F:protein dimerization activity"/>
    <property type="evidence" value="ECO:0007669"/>
    <property type="project" value="InterPro"/>
</dbReference>
<name>A0A177T865_9BASI</name>
<evidence type="ECO:0000256" key="1">
    <source>
        <dbReference type="SAM" id="MobiDB-lite"/>
    </source>
</evidence>
<feature type="compositionally biased region" description="Acidic residues" evidence="1">
    <location>
        <begin position="212"/>
        <end position="238"/>
    </location>
</feature>
<dbReference type="Proteomes" id="UP000077521">
    <property type="component" value="Unassembled WGS sequence"/>
</dbReference>
<feature type="compositionally biased region" description="Acidic residues" evidence="1">
    <location>
        <begin position="455"/>
        <end position="479"/>
    </location>
</feature>
<reference evidence="2" key="1">
    <citation type="submission" date="2016-04" db="EMBL/GenBank/DDBJ databases">
        <authorList>
            <person name="Nguyen H.D."/>
            <person name="Samba Siva P."/>
            <person name="Cullis J."/>
            <person name="Levesque C.A."/>
            <person name="Hambleton S."/>
        </authorList>
    </citation>
    <scope>NUCLEOTIDE SEQUENCE</scope>
    <source>
        <strain evidence="2">DAOMC 236416</strain>
    </source>
</reference>
<feature type="compositionally biased region" description="Polar residues" evidence="1">
    <location>
        <begin position="150"/>
        <end position="160"/>
    </location>
</feature>
<proteinExistence type="predicted"/>